<dbReference type="eggNOG" id="COG0772">
    <property type="taxonomic scope" value="Bacteria"/>
</dbReference>
<feature type="transmembrane region" description="Helical" evidence="23">
    <location>
        <begin position="105"/>
        <end position="124"/>
    </location>
</feature>
<keyword evidence="4 24" id="KW-0132">Cell division</keyword>
<dbReference type="GO" id="GO:0008955">
    <property type="term" value="F:peptidoglycan glycosyltransferase activity"/>
    <property type="evidence" value="ECO:0007669"/>
    <property type="project" value="UniProtKB-EC"/>
</dbReference>
<protein>
    <recommendedName>
        <fullName evidence="17">Probable peptidoglycan glycosyltransferase FtsW</fullName>
        <ecNumber evidence="19">2.4.99.28</ecNumber>
    </recommendedName>
    <alternativeName>
        <fullName evidence="18">Cell division protein FtsW</fullName>
    </alternativeName>
    <alternativeName>
        <fullName evidence="15">Cell wall polymerase</fullName>
    </alternativeName>
    <alternativeName>
        <fullName evidence="14">Peptidoglycan polymerase</fullName>
    </alternativeName>
</protein>
<dbReference type="GO" id="GO:0051301">
    <property type="term" value="P:cell division"/>
    <property type="evidence" value="ECO:0007669"/>
    <property type="project" value="UniProtKB-KW"/>
</dbReference>
<evidence type="ECO:0000256" key="22">
    <source>
        <dbReference type="SAM" id="MobiDB-lite"/>
    </source>
</evidence>
<evidence type="ECO:0000256" key="11">
    <source>
        <dbReference type="ARBA" id="ARBA00023136"/>
    </source>
</evidence>
<keyword evidence="7 23" id="KW-0812">Transmembrane</keyword>
<evidence type="ECO:0000256" key="8">
    <source>
        <dbReference type="ARBA" id="ARBA00022960"/>
    </source>
</evidence>
<gene>
    <name evidence="24" type="ordered locus">FsymDg_3105</name>
</gene>
<dbReference type="EC" id="2.4.99.28" evidence="19"/>
<dbReference type="InterPro" id="IPR001182">
    <property type="entry name" value="FtsW/RodA"/>
</dbReference>
<feature type="transmembrane region" description="Helical" evidence="23">
    <location>
        <begin position="173"/>
        <end position="190"/>
    </location>
</feature>
<dbReference type="GO" id="GO:0008360">
    <property type="term" value="P:regulation of cell shape"/>
    <property type="evidence" value="ECO:0007669"/>
    <property type="project" value="UniProtKB-KW"/>
</dbReference>
<comment type="function">
    <text evidence="21">Peptidoglycan polymerase that is essential for cell division.</text>
</comment>
<evidence type="ECO:0000256" key="18">
    <source>
        <dbReference type="ARBA" id="ARBA00041418"/>
    </source>
</evidence>
<evidence type="ECO:0000256" key="4">
    <source>
        <dbReference type="ARBA" id="ARBA00022618"/>
    </source>
</evidence>
<evidence type="ECO:0000256" key="21">
    <source>
        <dbReference type="ARBA" id="ARBA00049966"/>
    </source>
</evidence>
<comment type="pathway">
    <text evidence="2">Cell wall biogenesis; peptidoglycan biosynthesis.</text>
</comment>
<dbReference type="Proteomes" id="UP000001549">
    <property type="component" value="Chromosome"/>
</dbReference>
<dbReference type="HOGENOM" id="CLU_029243_0_2_11"/>
<evidence type="ECO:0000313" key="25">
    <source>
        <dbReference type="Proteomes" id="UP000001549"/>
    </source>
</evidence>
<evidence type="ECO:0000256" key="17">
    <source>
        <dbReference type="ARBA" id="ARBA00041185"/>
    </source>
</evidence>
<feature type="region of interest" description="Disordered" evidence="22">
    <location>
        <begin position="1"/>
        <end position="23"/>
    </location>
</feature>
<feature type="transmembrane region" description="Helical" evidence="23">
    <location>
        <begin position="144"/>
        <end position="161"/>
    </location>
</feature>
<evidence type="ECO:0000256" key="19">
    <source>
        <dbReference type="ARBA" id="ARBA00044770"/>
    </source>
</evidence>
<keyword evidence="3" id="KW-1003">Cell membrane</keyword>
<evidence type="ECO:0000256" key="7">
    <source>
        <dbReference type="ARBA" id="ARBA00022692"/>
    </source>
</evidence>
<comment type="subcellular location">
    <subcellularLocation>
        <location evidence="1">Cell membrane</location>
        <topology evidence="1">Multi-pass membrane protein</topology>
    </subcellularLocation>
</comment>
<dbReference type="PANTHER" id="PTHR30474:SF2">
    <property type="entry name" value="PEPTIDOGLYCAN GLYCOSYLTRANSFERASE FTSW-RELATED"/>
    <property type="match status" value="1"/>
</dbReference>
<dbReference type="GO" id="GO:0015648">
    <property type="term" value="F:lipid-linked peptidoglycan transporter activity"/>
    <property type="evidence" value="ECO:0007669"/>
    <property type="project" value="TreeGrafter"/>
</dbReference>
<evidence type="ECO:0000256" key="13">
    <source>
        <dbReference type="ARBA" id="ARBA00023316"/>
    </source>
</evidence>
<feature type="region of interest" description="Disordered" evidence="22">
    <location>
        <begin position="426"/>
        <end position="451"/>
    </location>
</feature>
<dbReference type="NCBIfam" id="TIGR02614">
    <property type="entry name" value="ftsW"/>
    <property type="match status" value="1"/>
</dbReference>
<evidence type="ECO:0000313" key="24">
    <source>
        <dbReference type="EMBL" id="AEH10414.1"/>
    </source>
</evidence>
<dbReference type="AlphaFoldDB" id="F8AXQ7"/>
<evidence type="ECO:0000256" key="9">
    <source>
        <dbReference type="ARBA" id="ARBA00022984"/>
    </source>
</evidence>
<evidence type="ECO:0000256" key="5">
    <source>
        <dbReference type="ARBA" id="ARBA00022676"/>
    </source>
</evidence>
<evidence type="ECO:0000256" key="6">
    <source>
        <dbReference type="ARBA" id="ARBA00022679"/>
    </source>
</evidence>
<feature type="transmembrane region" description="Helical" evidence="23">
    <location>
        <begin position="196"/>
        <end position="212"/>
    </location>
</feature>
<dbReference type="PANTHER" id="PTHR30474">
    <property type="entry name" value="CELL CYCLE PROTEIN"/>
    <property type="match status" value="1"/>
</dbReference>
<feature type="transmembrane region" description="Helical" evidence="23">
    <location>
        <begin position="304"/>
        <end position="327"/>
    </location>
</feature>
<comment type="similarity">
    <text evidence="16">Belongs to the SEDS family. FtsW subfamily.</text>
</comment>
<evidence type="ECO:0000256" key="15">
    <source>
        <dbReference type="ARBA" id="ARBA00033270"/>
    </source>
</evidence>
<dbReference type="Pfam" id="PF01098">
    <property type="entry name" value="FTSW_RODA_SPOVE"/>
    <property type="match status" value="1"/>
</dbReference>
<keyword evidence="12" id="KW-0131">Cell cycle</keyword>
<dbReference type="STRING" id="656024.FsymDg_3105"/>
<keyword evidence="11 23" id="KW-0472">Membrane</keyword>
<feature type="transmembrane region" description="Helical" evidence="23">
    <location>
        <begin position="74"/>
        <end position="93"/>
    </location>
</feature>
<evidence type="ECO:0000256" key="16">
    <source>
        <dbReference type="ARBA" id="ARBA00038053"/>
    </source>
</evidence>
<dbReference type="EMBL" id="CP002801">
    <property type="protein sequence ID" value="AEH10414.1"/>
    <property type="molecule type" value="Genomic_DNA"/>
</dbReference>
<keyword evidence="9" id="KW-0573">Peptidoglycan synthesis</keyword>
<dbReference type="InterPro" id="IPR013437">
    <property type="entry name" value="FtsW"/>
</dbReference>
<keyword evidence="8" id="KW-0133">Cell shape</keyword>
<evidence type="ECO:0000256" key="23">
    <source>
        <dbReference type="SAM" id="Phobius"/>
    </source>
</evidence>
<evidence type="ECO:0000256" key="10">
    <source>
        <dbReference type="ARBA" id="ARBA00022989"/>
    </source>
</evidence>
<feature type="transmembrane region" description="Helical" evidence="23">
    <location>
        <begin position="339"/>
        <end position="364"/>
    </location>
</feature>
<feature type="transmembrane region" description="Helical" evidence="23">
    <location>
        <begin position="217"/>
        <end position="234"/>
    </location>
</feature>
<organism evidence="24 25">
    <name type="scientific">Candidatus Protofrankia datiscae</name>
    <dbReference type="NCBI Taxonomy" id="2716812"/>
    <lineage>
        <taxon>Bacteria</taxon>
        <taxon>Bacillati</taxon>
        <taxon>Actinomycetota</taxon>
        <taxon>Actinomycetes</taxon>
        <taxon>Frankiales</taxon>
        <taxon>Frankiaceae</taxon>
        <taxon>Protofrankia</taxon>
    </lineage>
</organism>
<evidence type="ECO:0000256" key="3">
    <source>
        <dbReference type="ARBA" id="ARBA00022475"/>
    </source>
</evidence>
<feature type="transmembrane region" description="Helical" evidence="23">
    <location>
        <begin position="370"/>
        <end position="392"/>
    </location>
</feature>
<dbReference type="GO" id="GO:0032153">
    <property type="term" value="C:cell division site"/>
    <property type="evidence" value="ECO:0007669"/>
    <property type="project" value="TreeGrafter"/>
</dbReference>
<keyword evidence="25" id="KW-1185">Reference proteome</keyword>
<evidence type="ECO:0000256" key="14">
    <source>
        <dbReference type="ARBA" id="ARBA00032370"/>
    </source>
</evidence>
<dbReference type="GO" id="GO:0071555">
    <property type="term" value="P:cell wall organization"/>
    <property type="evidence" value="ECO:0007669"/>
    <property type="project" value="UniProtKB-KW"/>
</dbReference>
<name>F8AXQ7_9ACTN</name>
<keyword evidence="10 23" id="KW-1133">Transmembrane helix</keyword>
<reference evidence="24 25" key="1">
    <citation type="submission" date="2011-05" db="EMBL/GenBank/DDBJ databases">
        <title>Complete sequence of chromosome of Frankia symbiont of Datisca glomerata.</title>
        <authorList>
            <consortium name="US DOE Joint Genome Institute"/>
            <person name="Lucas S."/>
            <person name="Han J."/>
            <person name="Lapidus A."/>
            <person name="Cheng J.-F."/>
            <person name="Goodwin L."/>
            <person name="Pitluck S."/>
            <person name="Peters L."/>
            <person name="Mikhailova N."/>
            <person name="Chertkov O."/>
            <person name="Teshima H."/>
            <person name="Han C."/>
            <person name="Tapia R."/>
            <person name="Land M."/>
            <person name="Hauser L."/>
            <person name="Kyrpides N."/>
            <person name="Ivanova N."/>
            <person name="Pagani I."/>
            <person name="Berry A."/>
            <person name="Pawlowski K."/>
            <person name="Persson T."/>
            <person name="Vanden Heuvel B."/>
            <person name="Benson D."/>
            <person name="Woyke T."/>
        </authorList>
    </citation>
    <scope>NUCLEOTIDE SEQUENCE [LARGE SCALE GENOMIC DNA]</scope>
    <source>
        <strain evidence="25">4085684</strain>
    </source>
</reference>
<comment type="catalytic activity">
    <reaction evidence="20">
        <text>[GlcNAc-(1-&gt;4)-Mur2Ac(oyl-L-Ala-gamma-D-Glu-L-Lys-D-Ala-D-Ala)](n)-di-trans,octa-cis-undecaprenyl diphosphate + beta-D-GlcNAc-(1-&gt;4)-Mur2Ac(oyl-L-Ala-gamma-D-Glu-L-Lys-D-Ala-D-Ala)-di-trans,octa-cis-undecaprenyl diphosphate = [GlcNAc-(1-&gt;4)-Mur2Ac(oyl-L-Ala-gamma-D-Glu-L-Lys-D-Ala-D-Ala)](n+1)-di-trans,octa-cis-undecaprenyl diphosphate + di-trans,octa-cis-undecaprenyl diphosphate + H(+)</text>
        <dbReference type="Rhea" id="RHEA:23708"/>
        <dbReference type="Rhea" id="RHEA-COMP:9602"/>
        <dbReference type="Rhea" id="RHEA-COMP:9603"/>
        <dbReference type="ChEBI" id="CHEBI:15378"/>
        <dbReference type="ChEBI" id="CHEBI:58405"/>
        <dbReference type="ChEBI" id="CHEBI:60033"/>
        <dbReference type="ChEBI" id="CHEBI:78435"/>
        <dbReference type="EC" id="2.4.99.28"/>
    </reaction>
</comment>
<keyword evidence="6" id="KW-0808">Transferase</keyword>
<evidence type="ECO:0000256" key="2">
    <source>
        <dbReference type="ARBA" id="ARBA00004752"/>
    </source>
</evidence>
<feature type="transmembrane region" description="Helical" evidence="23">
    <location>
        <begin position="40"/>
        <end position="62"/>
    </location>
</feature>
<keyword evidence="13" id="KW-0961">Cell wall biogenesis/degradation</keyword>
<sequence length="451" mass="48408">MSGMTGLVTTSPPRPGVSRPGTGGGDDVRVPLLARPLASYYLLLFSAGLLLLFGLIMVLSASSVRAFEELGSPYAVFARQATWVGIGLPLLVLGSRLPVRVFRLLAYPTMVVSLLLLLVVLTPLGKSLNGAQRWIEFGPYTLQPSEIAKLALVLWGADLLVRKRRLLGDWKHLLVPLVPSALLISILIMLEPDMGTTIVVLTVLLTLLWVVGTPLRVFAALSGAILVVGTILAVREPYRLERLMSYRDPFADAHDTGFQAVQGLYALASGGWWGEGLGASREKWPGLLPNAHTDFILAIIGEELGLLGTLVVVMLFAVLGFAGIRVAHRSTDPFTQLAAAAATGWIIGQAVVNMGAVVGLLPITGIPLPLVSFGGSALVPTMLTVGMLLSFARNEPAAAALISSRAAARRDARDRAGTDHWRRRFHAQQPPHGGYRVDVRREDGPRVSARW</sequence>
<dbReference type="GO" id="GO:0009252">
    <property type="term" value="P:peptidoglycan biosynthetic process"/>
    <property type="evidence" value="ECO:0007669"/>
    <property type="project" value="UniProtKB-KW"/>
</dbReference>
<evidence type="ECO:0000256" key="1">
    <source>
        <dbReference type="ARBA" id="ARBA00004651"/>
    </source>
</evidence>
<feature type="compositionally biased region" description="Basic and acidic residues" evidence="22">
    <location>
        <begin position="435"/>
        <end position="445"/>
    </location>
</feature>
<dbReference type="GO" id="GO:0005886">
    <property type="term" value="C:plasma membrane"/>
    <property type="evidence" value="ECO:0007669"/>
    <property type="project" value="UniProtKB-SubCell"/>
</dbReference>
<evidence type="ECO:0000256" key="20">
    <source>
        <dbReference type="ARBA" id="ARBA00049902"/>
    </source>
</evidence>
<proteinExistence type="inferred from homology"/>
<accession>F8AXQ7</accession>
<evidence type="ECO:0000256" key="12">
    <source>
        <dbReference type="ARBA" id="ARBA00023306"/>
    </source>
</evidence>
<dbReference type="KEGG" id="fsy:FsymDg_3105"/>
<keyword evidence="5" id="KW-0328">Glycosyltransferase</keyword>